<dbReference type="AlphaFoldDB" id="A0A0A8XSR1"/>
<reference evidence="1" key="1">
    <citation type="submission" date="2014-09" db="EMBL/GenBank/DDBJ databases">
        <authorList>
            <person name="Magalhaes I.L.F."/>
            <person name="Oliveira U."/>
            <person name="Santos F.R."/>
            <person name="Vidigal T.H.D.A."/>
            <person name="Brescovit A.D."/>
            <person name="Santos A.J."/>
        </authorList>
    </citation>
    <scope>NUCLEOTIDE SEQUENCE</scope>
    <source>
        <tissue evidence="1">Shoot tissue taken approximately 20 cm above the soil surface</tissue>
    </source>
</reference>
<protein>
    <submittedName>
        <fullName evidence="1">Uncharacterized protein</fullName>
    </submittedName>
</protein>
<dbReference type="EMBL" id="GBRH01283138">
    <property type="protein sequence ID" value="JAD14757.1"/>
    <property type="molecule type" value="Transcribed_RNA"/>
</dbReference>
<reference evidence="1" key="2">
    <citation type="journal article" date="2015" name="Data Brief">
        <title>Shoot transcriptome of the giant reed, Arundo donax.</title>
        <authorList>
            <person name="Barrero R.A."/>
            <person name="Guerrero F.D."/>
            <person name="Moolhuijzen P."/>
            <person name="Goolsby J.A."/>
            <person name="Tidwell J."/>
            <person name="Bellgard S.E."/>
            <person name="Bellgard M.I."/>
        </authorList>
    </citation>
    <scope>NUCLEOTIDE SEQUENCE</scope>
    <source>
        <tissue evidence="1">Shoot tissue taken approximately 20 cm above the soil surface</tissue>
    </source>
</reference>
<organism evidence="1">
    <name type="scientific">Arundo donax</name>
    <name type="common">Giant reed</name>
    <name type="synonym">Donax arundinaceus</name>
    <dbReference type="NCBI Taxonomy" id="35708"/>
    <lineage>
        <taxon>Eukaryota</taxon>
        <taxon>Viridiplantae</taxon>
        <taxon>Streptophyta</taxon>
        <taxon>Embryophyta</taxon>
        <taxon>Tracheophyta</taxon>
        <taxon>Spermatophyta</taxon>
        <taxon>Magnoliopsida</taxon>
        <taxon>Liliopsida</taxon>
        <taxon>Poales</taxon>
        <taxon>Poaceae</taxon>
        <taxon>PACMAD clade</taxon>
        <taxon>Arundinoideae</taxon>
        <taxon>Arundineae</taxon>
        <taxon>Arundo</taxon>
    </lineage>
</organism>
<evidence type="ECO:0000313" key="1">
    <source>
        <dbReference type="EMBL" id="JAD14757.1"/>
    </source>
</evidence>
<name>A0A0A8XSR1_ARUDO</name>
<accession>A0A0A8XSR1</accession>
<proteinExistence type="predicted"/>
<sequence length="239" mass="25939">MSCENFLRLCELEVLLVEFKLCGGFSREILREFPQLLCQHRSTTVEHSDALVTVVESDTLVDVAPVGSAEVGLDVGAGDDVDAMLGVAEGLEHSDERRPRVVLLVDAGAVVVELDDAVLVRLGHLVHDAAEPLEGALLPRRPVEVGAPRPERRRQVVCAARLEVAADLLRVVDDVLDDGDHGRGTDAEADEQHDGVLLVVLRRRAVRAVDPHLRQAWVGHGAVAVAIVEQASVRLRRLP</sequence>